<dbReference type="Gene3D" id="6.10.140.2220">
    <property type="match status" value="1"/>
</dbReference>
<dbReference type="SUPFAM" id="SSF144232">
    <property type="entry name" value="HIT/MYND zinc finger-like"/>
    <property type="match status" value="1"/>
</dbReference>
<keyword evidence="1" id="KW-0479">Metal-binding</keyword>
<keyword evidence="2 4" id="KW-0863">Zinc-finger</keyword>
<evidence type="ECO:0000256" key="2">
    <source>
        <dbReference type="ARBA" id="ARBA00022771"/>
    </source>
</evidence>
<evidence type="ECO:0000256" key="4">
    <source>
        <dbReference type="PROSITE-ProRule" id="PRU00134"/>
    </source>
</evidence>
<keyword evidence="3" id="KW-0862">Zinc</keyword>
<evidence type="ECO:0000256" key="3">
    <source>
        <dbReference type="ARBA" id="ARBA00022833"/>
    </source>
</evidence>
<dbReference type="EMBL" id="JBAHYK010000361">
    <property type="protein sequence ID" value="KAL0574837.1"/>
    <property type="molecule type" value="Genomic_DNA"/>
</dbReference>
<evidence type="ECO:0000313" key="7">
    <source>
        <dbReference type="EMBL" id="KAL0574837.1"/>
    </source>
</evidence>
<dbReference type="Pfam" id="PF01753">
    <property type="entry name" value="zf-MYND"/>
    <property type="match status" value="1"/>
</dbReference>
<comment type="caution">
    <text evidence="7">The sequence shown here is derived from an EMBL/GenBank/DDBJ whole genome shotgun (WGS) entry which is preliminary data.</text>
</comment>
<feature type="domain" description="MYND-type" evidence="6">
    <location>
        <begin position="311"/>
        <end position="357"/>
    </location>
</feature>
<sequence length="471" mass="52730">MAMAFGPESMLGMAGQGMVSPESLRNQRIADDLCARRRPKEAVPYIEKAMKDKNNVDIFVTAAFLAPSYKDCIETLDEGKRRGRAYLQRKFGPKALDNDGPLAEEFYSKIETRPYMRLLQAYVRLHVEFKKYARAVDAIIEMFCLNRNDPMRQNTWLGALLCHTKRYADALYFAQVFMDVATGRLAVEDLPPGGGTKFLAPRQDMYTLEEQPKLKYYEATIMYTAALASFKLWGDSEQARMYLRLAAVANPKVLVKVLGRVRKPESLNTAPRSFNSPEDAHDYLWLSQDLWMEDDVWAWASENPDTKKMVLLECGREGCWNEEDSPTQFQRCSGCRQISYCSRECQKSDWVRHKQDCTRLQSLKSIGRALSSGKPLPADIDMPVFAGDFLSTGIYTQEVPKSSKAQKNKKKRMRKKAKAKAAAIEVGDRGGNNEDDDGDGDGEDGASAGEDGGGAENGRSKDSGGTKASDT</sequence>
<feature type="region of interest" description="Disordered" evidence="5">
    <location>
        <begin position="399"/>
        <end position="471"/>
    </location>
</feature>
<protein>
    <recommendedName>
        <fullName evidence="6">MYND-type domain-containing protein</fullName>
    </recommendedName>
</protein>
<dbReference type="PROSITE" id="PS01360">
    <property type="entry name" value="ZF_MYND_1"/>
    <property type="match status" value="1"/>
</dbReference>
<dbReference type="InterPro" id="IPR044508">
    <property type="entry name" value="At5g50450/At1g67340-like"/>
</dbReference>
<evidence type="ECO:0000259" key="6">
    <source>
        <dbReference type="PROSITE" id="PS50865"/>
    </source>
</evidence>
<evidence type="ECO:0000313" key="8">
    <source>
        <dbReference type="Proteomes" id="UP001465976"/>
    </source>
</evidence>
<gene>
    <name evidence="7" type="ORF">V5O48_007135</name>
</gene>
<feature type="compositionally biased region" description="Basic and acidic residues" evidence="5">
    <location>
        <begin position="458"/>
        <end position="471"/>
    </location>
</feature>
<proteinExistence type="predicted"/>
<feature type="compositionally biased region" description="Acidic residues" evidence="5">
    <location>
        <begin position="433"/>
        <end position="444"/>
    </location>
</feature>
<organism evidence="7 8">
    <name type="scientific">Marasmius crinis-equi</name>
    <dbReference type="NCBI Taxonomy" id="585013"/>
    <lineage>
        <taxon>Eukaryota</taxon>
        <taxon>Fungi</taxon>
        <taxon>Dikarya</taxon>
        <taxon>Basidiomycota</taxon>
        <taxon>Agaricomycotina</taxon>
        <taxon>Agaricomycetes</taxon>
        <taxon>Agaricomycetidae</taxon>
        <taxon>Agaricales</taxon>
        <taxon>Marasmiineae</taxon>
        <taxon>Marasmiaceae</taxon>
        <taxon>Marasmius</taxon>
    </lineage>
</organism>
<evidence type="ECO:0000256" key="1">
    <source>
        <dbReference type="ARBA" id="ARBA00022723"/>
    </source>
</evidence>
<feature type="compositionally biased region" description="Basic residues" evidence="5">
    <location>
        <begin position="404"/>
        <end position="419"/>
    </location>
</feature>
<dbReference type="PANTHER" id="PTHR46758:SF2">
    <property type="entry name" value="OJ1485_B09.11 PROTEIN"/>
    <property type="match status" value="1"/>
</dbReference>
<accession>A0ABR3FHK2</accession>
<evidence type="ECO:0000256" key="5">
    <source>
        <dbReference type="SAM" id="MobiDB-lite"/>
    </source>
</evidence>
<reference evidence="7 8" key="1">
    <citation type="submission" date="2024-02" db="EMBL/GenBank/DDBJ databases">
        <title>A draft genome for the cacao thread blight pathogen Marasmius crinis-equi.</title>
        <authorList>
            <person name="Cohen S.P."/>
            <person name="Baruah I.K."/>
            <person name="Amoako-Attah I."/>
            <person name="Bukari Y."/>
            <person name="Meinhardt L.W."/>
            <person name="Bailey B.A."/>
        </authorList>
    </citation>
    <scope>NUCLEOTIDE SEQUENCE [LARGE SCALE GENOMIC DNA]</scope>
    <source>
        <strain evidence="7 8">GH-76</strain>
    </source>
</reference>
<keyword evidence="8" id="KW-1185">Reference proteome</keyword>
<dbReference type="Proteomes" id="UP001465976">
    <property type="component" value="Unassembled WGS sequence"/>
</dbReference>
<dbReference type="PANTHER" id="PTHR46758">
    <property type="entry name" value="MYND DOMAIN-CONTAINING"/>
    <property type="match status" value="1"/>
</dbReference>
<dbReference type="InterPro" id="IPR002893">
    <property type="entry name" value="Znf_MYND"/>
</dbReference>
<dbReference type="PROSITE" id="PS50865">
    <property type="entry name" value="ZF_MYND_2"/>
    <property type="match status" value="1"/>
</dbReference>
<name>A0ABR3FHK2_9AGAR</name>